<evidence type="ECO:0000256" key="1">
    <source>
        <dbReference type="SAM" id="SignalP"/>
    </source>
</evidence>
<feature type="chain" id="PRO_5045758237" description="Secreted protein" evidence="1">
    <location>
        <begin position="20"/>
        <end position="76"/>
    </location>
</feature>
<reference evidence="2" key="1">
    <citation type="submission" date="2021-10" db="EMBL/GenBank/DDBJ databases">
        <authorList>
            <person name="Dean J.D."/>
            <person name="Kim M.K."/>
            <person name="Newey C.N."/>
            <person name="Stoker T.S."/>
            <person name="Thompson D.W."/>
            <person name="Grose J.H."/>
        </authorList>
    </citation>
    <scope>NUCLEOTIDE SEQUENCE</scope>
    <source>
        <strain evidence="2">BT178</strain>
    </source>
</reference>
<keyword evidence="1" id="KW-0732">Signal</keyword>
<feature type="signal peptide" evidence="1">
    <location>
        <begin position="1"/>
        <end position="19"/>
    </location>
</feature>
<name>A0ABS8ALM3_9BACT</name>
<organism evidence="2 3">
    <name type="scientific">Hymenobacter lucidus</name>
    <dbReference type="NCBI Taxonomy" id="2880930"/>
    <lineage>
        <taxon>Bacteria</taxon>
        <taxon>Pseudomonadati</taxon>
        <taxon>Bacteroidota</taxon>
        <taxon>Cytophagia</taxon>
        <taxon>Cytophagales</taxon>
        <taxon>Hymenobacteraceae</taxon>
        <taxon>Hymenobacter</taxon>
    </lineage>
</organism>
<protein>
    <recommendedName>
        <fullName evidence="4">Secreted protein</fullName>
    </recommendedName>
</protein>
<evidence type="ECO:0000313" key="3">
    <source>
        <dbReference type="Proteomes" id="UP001165296"/>
    </source>
</evidence>
<sequence>MQSLFTFSLPLATATGHFAAAPLPSSTTVQGSILATKQEPAAKHTYKPREYASLATHRAQVLAQRRTAIRSSAKRW</sequence>
<dbReference type="EMBL" id="JAJADR010000001">
    <property type="protein sequence ID" value="MCB2407108.1"/>
    <property type="molecule type" value="Genomic_DNA"/>
</dbReference>
<evidence type="ECO:0000313" key="2">
    <source>
        <dbReference type="EMBL" id="MCB2407108.1"/>
    </source>
</evidence>
<accession>A0ABS8ALM3</accession>
<dbReference type="Proteomes" id="UP001165296">
    <property type="component" value="Unassembled WGS sequence"/>
</dbReference>
<comment type="caution">
    <text evidence="2">The sequence shown here is derived from an EMBL/GenBank/DDBJ whole genome shotgun (WGS) entry which is preliminary data.</text>
</comment>
<proteinExistence type="predicted"/>
<evidence type="ECO:0008006" key="4">
    <source>
        <dbReference type="Google" id="ProtNLM"/>
    </source>
</evidence>
<keyword evidence="3" id="KW-1185">Reference proteome</keyword>
<dbReference type="RefSeq" id="WP_226172239.1">
    <property type="nucleotide sequence ID" value="NZ_JAJADR010000001.1"/>
</dbReference>
<gene>
    <name evidence="2" type="ORF">LGH74_03910</name>
</gene>